<gene>
    <name evidence="3" type="ORF">PIB30_051181</name>
</gene>
<evidence type="ECO:0000313" key="4">
    <source>
        <dbReference type="Proteomes" id="UP001341840"/>
    </source>
</evidence>
<evidence type="ECO:0000313" key="3">
    <source>
        <dbReference type="EMBL" id="MED6172559.1"/>
    </source>
</evidence>
<accession>A0ABU6VHH8</accession>
<proteinExistence type="predicted"/>
<keyword evidence="2" id="KW-1133">Transmembrane helix</keyword>
<keyword evidence="4" id="KW-1185">Reference proteome</keyword>
<reference evidence="3 4" key="1">
    <citation type="journal article" date="2023" name="Plants (Basel)">
        <title>Bridging the Gap: Combining Genomics and Transcriptomics Approaches to Understand Stylosanthes scabra, an Orphan Legume from the Brazilian Caatinga.</title>
        <authorList>
            <person name="Ferreira-Neto J.R.C."/>
            <person name="da Silva M.D."/>
            <person name="Binneck E."/>
            <person name="de Melo N.F."/>
            <person name="da Silva R.H."/>
            <person name="de Melo A.L.T.M."/>
            <person name="Pandolfi V."/>
            <person name="Bustamante F.O."/>
            <person name="Brasileiro-Vidal A.C."/>
            <person name="Benko-Iseppon A.M."/>
        </authorList>
    </citation>
    <scope>NUCLEOTIDE SEQUENCE [LARGE SCALE GENOMIC DNA]</scope>
    <source>
        <tissue evidence="3">Leaves</tissue>
    </source>
</reference>
<keyword evidence="2" id="KW-0472">Membrane</keyword>
<sequence length="95" mass="10720">MRRPHVFAEEERGGEERDLKERKRGGEVKAEVEATVAVVTVKPEGCLPLPILLYSTIALAPLCYYYFPHLSLRRFRYGGEELLEEVLGVALPCMG</sequence>
<dbReference type="Proteomes" id="UP001341840">
    <property type="component" value="Unassembled WGS sequence"/>
</dbReference>
<feature type="transmembrane region" description="Helical" evidence="2">
    <location>
        <begin position="47"/>
        <end position="67"/>
    </location>
</feature>
<evidence type="ECO:0000256" key="2">
    <source>
        <dbReference type="SAM" id="Phobius"/>
    </source>
</evidence>
<organism evidence="3 4">
    <name type="scientific">Stylosanthes scabra</name>
    <dbReference type="NCBI Taxonomy" id="79078"/>
    <lineage>
        <taxon>Eukaryota</taxon>
        <taxon>Viridiplantae</taxon>
        <taxon>Streptophyta</taxon>
        <taxon>Embryophyta</taxon>
        <taxon>Tracheophyta</taxon>
        <taxon>Spermatophyta</taxon>
        <taxon>Magnoliopsida</taxon>
        <taxon>eudicotyledons</taxon>
        <taxon>Gunneridae</taxon>
        <taxon>Pentapetalae</taxon>
        <taxon>rosids</taxon>
        <taxon>fabids</taxon>
        <taxon>Fabales</taxon>
        <taxon>Fabaceae</taxon>
        <taxon>Papilionoideae</taxon>
        <taxon>50 kb inversion clade</taxon>
        <taxon>dalbergioids sensu lato</taxon>
        <taxon>Dalbergieae</taxon>
        <taxon>Pterocarpus clade</taxon>
        <taxon>Stylosanthes</taxon>
    </lineage>
</organism>
<evidence type="ECO:0000256" key="1">
    <source>
        <dbReference type="SAM" id="MobiDB-lite"/>
    </source>
</evidence>
<protein>
    <submittedName>
        <fullName evidence="3">Uncharacterized protein</fullName>
    </submittedName>
</protein>
<keyword evidence="2" id="KW-0812">Transmembrane</keyword>
<feature type="region of interest" description="Disordered" evidence="1">
    <location>
        <begin position="1"/>
        <end position="24"/>
    </location>
</feature>
<name>A0ABU6VHH8_9FABA</name>
<comment type="caution">
    <text evidence="3">The sequence shown here is derived from an EMBL/GenBank/DDBJ whole genome shotgun (WGS) entry which is preliminary data.</text>
</comment>
<dbReference type="EMBL" id="JASCZI010151394">
    <property type="protein sequence ID" value="MED6172559.1"/>
    <property type="molecule type" value="Genomic_DNA"/>
</dbReference>